<feature type="domain" description="Tc1-like transposase DDE" evidence="1">
    <location>
        <begin position="243"/>
        <end position="407"/>
    </location>
</feature>
<accession>A0A8R2F7X7</accession>
<name>A0A8R2F7X7_ACYPI</name>
<reference evidence="2" key="2">
    <citation type="submission" date="2022-06" db="UniProtKB">
        <authorList>
            <consortium name="EnsemblMetazoa"/>
        </authorList>
    </citation>
    <scope>IDENTIFICATION</scope>
</reference>
<dbReference type="EnsemblMetazoa" id="XM_008184526.3">
    <property type="protein sequence ID" value="XP_008182748.2"/>
    <property type="gene ID" value="LOC103309333"/>
</dbReference>
<dbReference type="AlphaFoldDB" id="A0A8R2F7X7"/>
<dbReference type="PANTHER" id="PTHR33939">
    <property type="entry name" value="PROTEIN CBG22215"/>
    <property type="match status" value="1"/>
</dbReference>
<dbReference type="PANTHER" id="PTHR33939:SF1">
    <property type="entry name" value="DUF4371 DOMAIN-CONTAINING PROTEIN"/>
    <property type="match status" value="1"/>
</dbReference>
<sequence>MNNSQEECQSKHDSARCAETSIDVAEILSPIKKNRKGQFVGRGQKQNIVNLYKSKKHQQPDMKYKDMITSISKEIGIGKRTVINTISEYKNTGHLKSPCKTKNRPKINDKIDDFDKTAIRQKIHGFWFRGEIPTLNKIVTVIDEDPDLPSLPRSTLHRILKELNFEYTKRNRNSALTERGDLVVWRQKYIEDIRRYRSEGRTIYFLDETWVNAGECSSKVWIDTSVKSHRDAFLKGLSTGPKNPSGKGKRLIVVHIGSADGFVEGGLLCFESKKNTADYHDEMNGDTFYEWFCGVLPRLKENSIIVMDNASYHSVKKDPVPTTAWKKDDIVNWLKAKGIVYDKPMLKFRLLDKVNEIKPLHVKYVIDEEALKTNRHVLRLPPYHCELNPIELAWSVVKNHVKQNNTTFKLKDVEQLLMEGVQKVTSDMWANFVSHTIKEEDKLYEIDFITENMLENEESHIMTITGDTSSDFSDE</sequence>
<dbReference type="InterPro" id="IPR036397">
    <property type="entry name" value="RNaseH_sf"/>
</dbReference>
<organism evidence="2 3">
    <name type="scientific">Acyrthosiphon pisum</name>
    <name type="common">Pea aphid</name>
    <dbReference type="NCBI Taxonomy" id="7029"/>
    <lineage>
        <taxon>Eukaryota</taxon>
        <taxon>Metazoa</taxon>
        <taxon>Ecdysozoa</taxon>
        <taxon>Arthropoda</taxon>
        <taxon>Hexapoda</taxon>
        <taxon>Insecta</taxon>
        <taxon>Pterygota</taxon>
        <taxon>Neoptera</taxon>
        <taxon>Paraneoptera</taxon>
        <taxon>Hemiptera</taxon>
        <taxon>Sternorrhyncha</taxon>
        <taxon>Aphidomorpha</taxon>
        <taxon>Aphidoidea</taxon>
        <taxon>Aphididae</taxon>
        <taxon>Macrosiphini</taxon>
        <taxon>Acyrthosiphon</taxon>
    </lineage>
</organism>
<protein>
    <recommendedName>
        <fullName evidence="1">Tc1-like transposase DDE domain-containing protein</fullName>
    </recommendedName>
</protein>
<dbReference type="KEGG" id="api:103309333"/>
<proteinExistence type="predicted"/>
<reference evidence="3" key="1">
    <citation type="submission" date="2010-06" db="EMBL/GenBank/DDBJ databases">
        <authorList>
            <person name="Jiang H."/>
            <person name="Abraham K."/>
            <person name="Ali S."/>
            <person name="Alsbrooks S.L."/>
            <person name="Anim B.N."/>
            <person name="Anosike U.S."/>
            <person name="Attaway T."/>
            <person name="Bandaranaike D.P."/>
            <person name="Battles P.K."/>
            <person name="Bell S.N."/>
            <person name="Bell A.V."/>
            <person name="Beltran B."/>
            <person name="Bickham C."/>
            <person name="Bustamante Y."/>
            <person name="Caleb T."/>
            <person name="Canada A."/>
            <person name="Cardenas V."/>
            <person name="Carter K."/>
            <person name="Chacko J."/>
            <person name="Chandrabose M.N."/>
            <person name="Chavez D."/>
            <person name="Chavez A."/>
            <person name="Chen L."/>
            <person name="Chu H.-S."/>
            <person name="Claassen K.J."/>
            <person name="Cockrell R."/>
            <person name="Collins M."/>
            <person name="Cooper J.A."/>
            <person name="Cree A."/>
            <person name="Curry S.M."/>
            <person name="Da Y."/>
            <person name="Dao M.D."/>
            <person name="Das B."/>
            <person name="Davila M.-L."/>
            <person name="Davy-Carroll L."/>
            <person name="Denson S."/>
            <person name="Dinh H."/>
            <person name="Ebong V.E."/>
            <person name="Edwards J.R."/>
            <person name="Egan A."/>
            <person name="El-Daye J."/>
            <person name="Escobedo L."/>
            <person name="Fernandez S."/>
            <person name="Fernando P.R."/>
            <person name="Flagg N."/>
            <person name="Forbes L.D."/>
            <person name="Fowler R.G."/>
            <person name="Fu Q."/>
            <person name="Gabisi R.A."/>
            <person name="Ganer J."/>
            <person name="Garbino Pronczuk A."/>
            <person name="Garcia R.M."/>
            <person name="Garner T."/>
            <person name="Garrett T.E."/>
            <person name="Gonzalez D.A."/>
            <person name="Hamid H."/>
            <person name="Hawkins E.S."/>
            <person name="Hirani K."/>
            <person name="Hogues M.E."/>
            <person name="Hollins B."/>
            <person name="Hsiao C.-H."/>
            <person name="Jabil R."/>
            <person name="James M.L."/>
            <person name="Jhangiani S.N."/>
            <person name="Johnson B."/>
            <person name="Johnson Q."/>
            <person name="Joshi V."/>
            <person name="Kalu J.B."/>
            <person name="Kam C."/>
            <person name="Kashfia A."/>
            <person name="Keebler J."/>
            <person name="Kisamo H."/>
            <person name="Kovar C.L."/>
            <person name="Lago L.A."/>
            <person name="Lai C.-Y."/>
            <person name="Laidlaw J."/>
            <person name="Lara F."/>
            <person name="Le T.-K."/>
            <person name="Lee S.L."/>
            <person name="Legall F.H."/>
            <person name="Lemon S.J."/>
            <person name="Lewis L.R."/>
            <person name="Li B."/>
            <person name="Liu Y."/>
            <person name="Liu Y.-S."/>
            <person name="Lopez J."/>
            <person name="Lozado R.J."/>
            <person name="Lu J."/>
            <person name="Madu R.C."/>
            <person name="Maheshwari M."/>
            <person name="Maheshwari R."/>
            <person name="Malloy K."/>
            <person name="Martinez E."/>
            <person name="Mathew T."/>
            <person name="Mercado I.C."/>
            <person name="Mercado C."/>
            <person name="Meyer B."/>
            <person name="Montgomery K."/>
            <person name="Morgan M.B."/>
            <person name="Munidasa M."/>
            <person name="Nazareth L.V."/>
            <person name="Nelson J."/>
            <person name="Ng B.M."/>
            <person name="Nguyen N.B."/>
            <person name="Nguyen P.Q."/>
            <person name="Nguyen T."/>
            <person name="Obregon M."/>
            <person name="Okwuonu G.O."/>
            <person name="Onwere C.G."/>
            <person name="Orozco G."/>
            <person name="Parra A."/>
            <person name="Patel S."/>
            <person name="Patil S."/>
            <person name="Perez A."/>
            <person name="Perez Y."/>
            <person name="Pham C."/>
            <person name="Primus E.L."/>
            <person name="Pu L.-L."/>
            <person name="Puazo M."/>
            <person name="Qin X."/>
            <person name="Quiroz J.B."/>
            <person name="Reese J."/>
            <person name="Richards S."/>
            <person name="Rives C.M."/>
            <person name="Robberts R."/>
            <person name="Ruiz S.J."/>
            <person name="Ruiz M.J."/>
            <person name="Santibanez J."/>
            <person name="Schneider B.W."/>
            <person name="Sisson I."/>
            <person name="Smith M."/>
            <person name="Sodergren E."/>
            <person name="Song X.-Z."/>
            <person name="Song B.B."/>
            <person name="Summersgill H."/>
            <person name="Thelus R."/>
            <person name="Thornton R.D."/>
            <person name="Trejos Z.Y."/>
            <person name="Usmani K."/>
            <person name="Vattathil S."/>
            <person name="Villasana D."/>
            <person name="Walker D.L."/>
            <person name="Wang S."/>
            <person name="Wang K."/>
            <person name="White C.S."/>
            <person name="Williams A.C."/>
            <person name="Williamson J."/>
            <person name="Wilson K."/>
            <person name="Woghiren I.O."/>
            <person name="Woodworth J.R."/>
            <person name="Worley K.C."/>
            <person name="Wright R.A."/>
            <person name="Wu W."/>
            <person name="Young L."/>
            <person name="Zhang L."/>
            <person name="Zhang J."/>
            <person name="Zhu Y."/>
            <person name="Muzny D.M."/>
            <person name="Weinstock G."/>
            <person name="Gibbs R.A."/>
        </authorList>
    </citation>
    <scope>NUCLEOTIDE SEQUENCE [LARGE SCALE GENOMIC DNA]</scope>
    <source>
        <strain evidence="3">LSR1</strain>
    </source>
</reference>
<evidence type="ECO:0000313" key="2">
    <source>
        <dbReference type="EnsemblMetazoa" id="XP_008182748.2"/>
    </source>
</evidence>
<dbReference type="InterPro" id="IPR038717">
    <property type="entry name" value="Tc1-like_DDE_dom"/>
</dbReference>
<dbReference type="Gene3D" id="3.30.420.10">
    <property type="entry name" value="Ribonuclease H-like superfamily/Ribonuclease H"/>
    <property type="match status" value="1"/>
</dbReference>
<dbReference type="Proteomes" id="UP000007819">
    <property type="component" value="Unassembled WGS sequence"/>
</dbReference>
<evidence type="ECO:0000259" key="1">
    <source>
        <dbReference type="Pfam" id="PF13358"/>
    </source>
</evidence>
<dbReference type="GeneID" id="103309333"/>
<evidence type="ECO:0000313" key="3">
    <source>
        <dbReference type="Proteomes" id="UP000007819"/>
    </source>
</evidence>
<dbReference type="RefSeq" id="XP_008182748.2">
    <property type="nucleotide sequence ID" value="XM_008184526.3"/>
</dbReference>
<dbReference type="GO" id="GO:0003676">
    <property type="term" value="F:nucleic acid binding"/>
    <property type="evidence" value="ECO:0007669"/>
    <property type="project" value="InterPro"/>
</dbReference>
<keyword evidence="3" id="KW-1185">Reference proteome</keyword>
<dbReference type="Pfam" id="PF13358">
    <property type="entry name" value="DDE_3"/>
    <property type="match status" value="1"/>
</dbReference>
<dbReference type="OrthoDB" id="6601792at2759"/>